<organism evidence="1 2">
    <name type="scientific">Kordia antarctica</name>
    <dbReference type="NCBI Taxonomy" id="1218801"/>
    <lineage>
        <taxon>Bacteria</taxon>
        <taxon>Pseudomonadati</taxon>
        <taxon>Bacteroidota</taxon>
        <taxon>Flavobacteriia</taxon>
        <taxon>Flavobacteriales</taxon>
        <taxon>Flavobacteriaceae</taxon>
        <taxon>Kordia</taxon>
    </lineage>
</organism>
<dbReference type="AlphaFoldDB" id="A0A7L4ZHC1"/>
<dbReference type="EMBL" id="CP019288">
    <property type="protein sequence ID" value="QHI35995.1"/>
    <property type="molecule type" value="Genomic_DNA"/>
</dbReference>
<name>A0A7L4ZHC1_9FLAO</name>
<gene>
    <name evidence="1" type="ORF">IMCC3317_13460</name>
</gene>
<proteinExistence type="predicted"/>
<evidence type="ECO:0000313" key="2">
    <source>
        <dbReference type="Proteomes" id="UP000464657"/>
    </source>
</evidence>
<keyword evidence="2" id="KW-1185">Reference proteome</keyword>
<accession>A0A7L4ZHC1</accession>
<dbReference type="RefSeq" id="WP_160128732.1">
    <property type="nucleotide sequence ID" value="NZ_CP019288.1"/>
</dbReference>
<dbReference type="OrthoDB" id="1274341at2"/>
<evidence type="ECO:0000313" key="1">
    <source>
        <dbReference type="EMBL" id="QHI35995.1"/>
    </source>
</evidence>
<sequence>MLKNILKLEGTQKLNKTAQKEILGGRRNVAECTNASHCPANHICQNGRCFDCYDPFSGSWYC</sequence>
<protein>
    <submittedName>
        <fullName evidence="1">Uncharacterized protein</fullName>
    </submittedName>
</protein>
<dbReference type="Proteomes" id="UP000464657">
    <property type="component" value="Chromosome"/>
</dbReference>
<reference evidence="1 2" key="1">
    <citation type="journal article" date="2013" name="Int. J. Syst. Evol. Microbiol.">
        <title>Kordia antarctica sp. nov., isolated from Antarctic seawater.</title>
        <authorList>
            <person name="Baek K."/>
            <person name="Choi A."/>
            <person name="Kang I."/>
            <person name="Lee K."/>
            <person name="Cho J.C."/>
        </authorList>
    </citation>
    <scope>NUCLEOTIDE SEQUENCE [LARGE SCALE GENOMIC DNA]</scope>
    <source>
        <strain evidence="1 2">IMCC3317</strain>
    </source>
</reference>
<dbReference type="KEGG" id="kan:IMCC3317_13460"/>